<evidence type="ECO:0000313" key="2">
    <source>
        <dbReference type="Proteomes" id="UP000250078"/>
    </source>
</evidence>
<keyword evidence="2" id="KW-1185">Reference proteome</keyword>
<name>A0ACC8EMT0_9PEZI</name>
<evidence type="ECO:0000313" key="1">
    <source>
        <dbReference type="EMBL" id="OCK87546.1"/>
    </source>
</evidence>
<protein>
    <submittedName>
        <fullName evidence="1">Acid protease</fullName>
    </submittedName>
</protein>
<keyword evidence="1" id="KW-0645">Protease</keyword>
<sequence>MSLIRRAEATTIPLPYVFPPSGSFDGNDGAWSTFIINIGDSGNGHSGQDFKVFISTSGSVPLIPIQASWCDEPDQLTCAKSRGVQPYQGNQDLGFQSSASSSWKQYGIYNLNLPTNVNYLSDSQPNASYGLDTVGLGADSSASPQIASQLVAGITTEGFFMGTFGLSTAPTSLGSSGIDTFLTVFNTYNNTPSLSYGYTAGAQYHNKGVLGNLILGGYDQSRFTSGVQISMPDQRNSSLVVGVQSIVVTPDKNFDTNVYSLTSEGFYALIDSTLPYLWLPQSVCDSLANIFQLTYDSKTFLYTVNDTSHTRNLKQNATISFKIGNTANPSNDFTSIVLPYAAFDLQASFPIYDNATRYFPIKPSPPGYYVLGRTFLQEAYLVVDYERGNFTVAPANFSDPLPSSHIVTIYSPKHLPPQSKHSGPNTRAIAGIAVGATIFVLILLLAAFLLWRNRRERPKEEKVLEIDSAAAGPDVKAHRISELATPNLPPPRFSSQGYFGDQAKPPLVEPILEMESPPAVLELESPPLSDASRRSDGQYFDGHFGSDEERMEGRLAGVGVHELPGDDSMFQVQGQHFEPIVRRSGASPQESPRTEDPGH</sequence>
<dbReference type="Proteomes" id="UP000250078">
    <property type="component" value="Unassembled WGS sequence"/>
</dbReference>
<organism evidence="1 2">
    <name type="scientific">Cenococcum geophilum 1.58</name>
    <dbReference type="NCBI Taxonomy" id="794803"/>
    <lineage>
        <taxon>Eukaryota</taxon>
        <taxon>Fungi</taxon>
        <taxon>Dikarya</taxon>
        <taxon>Ascomycota</taxon>
        <taxon>Pezizomycotina</taxon>
        <taxon>Dothideomycetes</taxon>
        <taxon>Pleosporomycetidae</taxon>
        <taxon>Gloniales</taxon>
        <taxon>Gloniaceae</taxon>
        <taxon>Cenococcum</taxon>
    </lineage>
</organism>
<gene>
    <name evidence="1" type="ORF">K441DRAFT_593984</name>
</gene>
<keyword evidence="1" id="KW-0378">Hydrolase</keyword>
<proteinExistence type="predicted"/>
<reference evidence="1 2" key="1">
    <citation type="journal article" date="2016" name="Nat. Commun.">
        <title>Ectomycorrhizal ecology is imprinted in the genome of the dominant symbiotic fungus Cenococcum geophilum.</title>
        <authorList>
            <consortium name="DOE Joint Genome Institute"/>
            <person name="Peter M."/>
            <person name="Kohler A."/>
            <person name="Ohm R.A."/>
            <person name="Kuo A."/>
            <person name="Krutzmann J."/>
            <person name="Morin E."/>
            <person name="Arend M."/>
            <person name="Barry K.W."/>
            <person name="Binder M."/>
            <person name="Choi C."/>
            <person name="Clum A."/>
            <person name="Copeland A."/>
            <person name="Grisel N."/>
            <person name="Haridas S."/>
            <person name="Kipfer T."/>
            <person name="LaButti K."/>
            <person name="Lindquist E."/>
            <person name="Lipzen A."/>
            <person name="Maire R."/>
            <person name="Meier B."/>
            <person name="Mihaltcheva S."/>
            <person name="Molinier V."/>
            <person name="Murat C."/>
            <person name="Poggeler S."/>
            <person name="Quandt C.A."/>
            <person name="Sperisen C."/>
            <person name="Tritt A."/>
            <person name="Tisserant E."/>
            <person name="Crous P.W."/>
            <person name="Henrissat B."/>
            <person name="Nehls U."/>
            <person name="Egli S."/>
            <person name="Spatafora J.W."/>
            <person name="Grigoriev I.V."/>
            <person name="Martin F.M."/>
        </authorList>
    </citation>
    <scope>NUCLEOTIDE SEQUENCE [LARGE SCALE GENOMIC DNA]</scope>
    <source>
        <strain evidence="1 2">1.58</strain>
    </source>
</reference>
<accession>A0ACC8EMT0</accession>
<dbReference type="EMBL" id="KV748260">
    <property type="protein sequence ID" value="OCK87546.1"/>
    <property type="molecule type" value="Genomic_DNA"/>
</dbReference>